<dbReference type="Gene3D" id="1.25.10.10">
    <property type="entry name" value="Leucine-rich Repeat Variant"/>
    <property type="match status" value="1"/>
</dbReference>
<protein>
    <submittedName>
        <fullName evidence="1">Armadillo/beta-catenin-like repeat</fullName>
    </submittedName>
</protein>
<reference evidence="1" key="1">
    <citation type="submission" date="2021-06" db="EMBL/GenBank/DDBJ databases">
        <title>Parelaphostrongylus tenuis whole genome reference sequence.</title>
        <authorList>
            <person name="Garwood T.J."/>
            <person name="Larsen P.A."/>
            <person name="Fountain-Jones N.M."/>
            <person name="Garbe J.R."/>
            <person name="Macchietto M.G."/>
            <person name="Kania S.A."/>
            <person name="Gerhold R.W."/>
            <person name="Richards J.E."/>
            <person name="Wolf T.M."/>
        </authorList>
    </citation>
    <scope>NUCLEOTIDE SEQUENCE</scope>
    <source>
        <strain evidence="1">MNPRO001-30</strain>
        <tissue evidence="1">Meninges</tissue>
    </source>
</reference>
<evidence type="ECO:0000313" key="2">
    <source>
        <dbReference type="Proteomes" id="UP001196413"/>
    </source>
</evidence>
<proteinExistence type="predicted"/>
<dbReference type="Gene3D" id="6.10.250.2780">
    <property type="match status" value="1"/>
</dbReference>
<comment type="caution">
    <text evidence="1">The sequence shown here is derived from an EMBL/GenBank/DDBJ whole genome shotgun (WGS) entry which is preliminary data.</text>
</comment>
<dbReference type="InterPro" id="IPR013284">
    <property type="entry name" value="Beta-catenin"/>
</dbReference>
<dbReference type="AlphaFoldDB" id="A0AAD5R7V2"/>
<dbReference type="Proteomes" id="UP001196413">
    <property type="component" value="Unassembled WGS sequence"/>
</dbReference>
<name>A0AAD5R7V2_PARTN</name>
<dbReference type="PANTHER" id="PTHR45976">
    <property type="entry name" value="ARMADILLO SEGMENT POLARITY PROTEIN"/>
    <property type="match status" value="1"/>
</dbReference>
<accession>A0AAD5R7V2</accession>
<evidence type="ECO:0000313" key="1">
    <source>
        <dbReference type="EMBL" id="KAJ1371383.1"/>
    </source>
</evidence>
<gene>
    <name evidence="1" type="primary">HMP-2_2</name>
    <name evidence="1" type="ORF">KIN20_033329</name>
</gene>
<dbReference type="SUPFAM" id="SSF48371">
    <property type="entry name" value="ARM repeat"/>
    <property type="match status" value="1"/>
</dbReference>
<dbReference type="GO" id="GO:0007155">
    <property type="term" value="P:cell adhesion"/>
    <property type="evidence" value="ECO:0007669"/>
    <property type="project" value="InterPro"/>
</dbReference>
<keyword evidence="2" id="KW-1185">Reference proteome</keyword>
<organism evidence="1 2">
    <name type="scientific">Parelaphostrongylus tenuis</name>
    <name type="common">Meningeal worm</name>
    <dbReference type="NCBI Taxonomy" id="148309"/>
    <lineage>
        <taxon>Eukaryota</taxon>
        <taxon>Metazoa</taxon>
        <taxon>Ecdysozoa</taxon>
        <taxon>Nematoda</taxon>
        <taxon>Chromadorea</taxon>
        <taxon>Rhabditida</taxon>
        <taxon>Rhabditina</taxon>
        <taxon>Rhabditomorpha</taxon>
        <taxon>Strongyloidea</taxon>
        <taxon>Metastrongylidae</taxon>
        <taxon>Parelaphostrongylus</taxon>
    </lineage>
</organism>
<dbReference type="InterPro" id="IPR016024">
    <property type="entry name" value="ARM-type_fold"/>
</dbReference>
<dbReference type="InterPro" id="IPR011989">
    <property type="entry name" value="ARM-like"/>
</dbReference>
<dbReference type="EMBL" id="JAHQIW010006969">
    <property type="protein sequence ID" value="KAJ1371383.1"/>
    <property type="molecule type" value="Genomic_DNA"/>
</dbReference>
<dbReference type="GO" id="GO:0045296">
    <property type="term" value="F:cadherin binding"/>
    <property type="evidence" value="ECO:0007669"/>
    <property type="project" value="InterPro"/>
</dbReference>
<sequence>MRGDVLVAANQMQSMNMGSGINNGSDFINDLYRAYQDAEMMYTASRSSRIRAAMFPETEAGPSSSITSRSTIVEQMAVPTRLLKTAVVDLLSFEGTSDISALPVPDLIDLISDRDEAVVARAVQRVYLISKEDRSIVSYPALIDALIKVCKSDNINVKRDAIGALSHISEYPQGRMQIFRFWWSGRVDPNAVLSIRCSCSICSNYSS</sequence>